<name>A0ACC1SIW1_9APHY</name>
<dbReference type="Proteomes" id="UP001148662">
    <property type="component" value="Unassembled WGS sequence"/>
</dbReference>
<accession>A0ACC1SIW1</accession>
<gene>
    <name evidence="1" type="ORF">NM688_g6206</name>
</gene>
<organism evidence="1 2">
    <name type="scientific">Phlebia brevispora</name>
    <dbReference type="NCBI Taxonomy" id="194682"/>
    <lineage>
        <taxon>Eukaryota</taxon>
        <taxon>Fungi</taxon>
        <taxon>Dikarya</taxon>
        <taxon>Basidiomycota</taxon>
        <taxon>Agaricomycotina</taxon>
        <taxon>Agaricomycetes</taxon>
        <taxon>Polyporales</taxon>
        <taxon>Meruliaceae</taxon>
        <taxon>Phlebia</taxon>
    </lineage>
</organism>
<protein>
    <submittedName>
        <fullName evidence="1">Uncharacterized protein</fullName>
    </submittedName>
</protein>
<dbReference type="EMBL" id="JANHOG010001243">
    <property type="protein sequence ID" value="KAJ3540596.1"/>
    <property type="molecule type" value="Genomic_DNA"/>
</dbReference>
<evidence type="ECO:0000313" key="1">
    <source>
        <dbReference type="EMBL" id="KAJ3540596.1"/>
    </source>
</evidence>
<comment type="caution">
    <text evidence="1">The sequence shown here is derived from an EMBL/GenBank/DDBJ whole genome shotgun (WGS) entry which is preliminary data.</text>
</comment>
<proteinExistence type="predicted"/>
<keyword evidence="2" id="KW-1185">Reference proteome</keyword>
<reference evidence="1" key="1">
    <citation type="submission" date="2022-07" db="EMBL/GenBank/DDBJ databases">
        <title>Genome Sequence of Phlebia brevispora.</title>
        <authorList>
            <person name="Buettner E."/>
        </authorList>
    </citation>
    <scope>NUCLEOTIDE SEQUENCE</scope>
    <source>
        <strain evidence="1">MPL23</strain>
    </source>
</reference>
<sequence length="517" mass="57405">MAETSIEPFERVMYAAQKPRREHSKHRAGREQLYVGLGGTVLLDNRVQQDAPRHWRPTEPVASLYKTESGPRMTVQNFTTLGGNASGVKVAKVGHGLMLMTWTPNPVPDEVCFEAIRAGVDVLPPGVKMLINSSEFYSPDFGPANLEMLSRFFEKHPEYADRTVLSVKGGYKPKTPIPDASAENLRRSVTAVNAALRGFKRVDIFQCSRVDHTRQIEDIIRDLAALVKEGLIGNIGVSECSAETLRRANAVHPIAAVEIEVSPWSYEEETRKVIATAQELGIAVVAYAPLGRGFLTGSIKTIDDLPEGDMRRKFTRFNKEEYFKHNMALVDALKALAEKKGVTPATLCIAWVASLGPKVIPIPGSSNAKRVVQNVSAADVQLTEEEAKEIRDIVSSHDIKGGRSRTRSEKRTRRNETQGLESLDPPGSESPDESQLSTLDHHRQPPQKALLALRVQTSTSSTNHHPPRCQHVWNLRRSRLGQAFVRPHAPHRVLEENKTSWTGLVGLLRREADRYGP</sequence>
<evidence type="ECO:0000313" key="2">
    <source>
        <dbReference type="Proteomes" id="UP001148662"/>
    </source>
</evidence>